<dbReference type="AlphaFoldDB" id="A0A327YMC9"/>
<gene>
    <name evidence="1" type="ORF">B0I26_10239</name>
</gene>
<reference evidence="1 2" key="1">
    <citation type="submission" date="2018-06" db="EMBL/GenBank/DDBJ databases">
        <title>Genomic Encyclopedia of Type Strains, Phase III (KMG-III): the genomes of soil and plant-associated and newly described type strains.</title>
        <authorList>
            <person name="Whitman W."/>
        </authorList>
    </citation>
    <scope>NUCLEOTIDE SEQUENCE [LARGE SCALE GENOMIC DNA]</scope>
    <source>
        <strain evidence="1 2">CGMCC 1.8979</strain>
    </source>
</reference>
<evidence type="ECO:0000313" key="1">
    <source>
        <dbReference type="EMBL" id="RAK22060.1"/>
    </source>
</evidence>
<protein>
    <submittedName>
        <fullName evidence="1">Uncharacterized protein</fullName>
    </submittedName>
</protein>
<comment type="caution">
    <text evidence="1">The sequence shown here is derived from an EMBL/GenBank/DDBJ whole genome shotgun (WGS) entry which is preliminary data.</text>
</comment>
<evidence type="ECO:0000313" key="2">
    <source>
        <dbReference type="Proteomes" id="UP000248555"/>
    </source>
</evidence>
<sequence>MEKKGFLEELYLANKTYPESNIIQHLSPKEYIEVLILHAAKKLGDKFKLTNAGIIQPI</sequence>
<organism evidence="1 2">
    <name type="scientific">Paranoxybacillus vitaminiphilus</name>
    <dbReference type="NCBI Taxonomy" id="581036"/>
    <lineage>
        <taxon>Bacteria</taxon>
        <taxon>Bacillati</taxon>
        <taxon>Bacillota</taxon>
        <taxon>Bacilli</taxon>
        <taxon>Bacillales</taxon>
        <taxon>Anoxybacillaceae</taxon>
        <taxon>Paranoxybacillus</taxon>
    </lineage>
</organism>
<proteinExistence type="predicted"/>
<name>A0A327YMC9_9BACL</name>
<dbReference type="EMBL" id="QLMH01000002">
    <property type="protein sequence ID" value="RAK22060.1"/>
    <property type="molecule type" value="Genomic_DNA"/>
</dbReference>
<accession>A0A327YMC9</accession>
<keyword evidence="2" id="KW-1185">Reference proteome</keyword>
<dbReference type="Proteomes" id="UP000248555">
    <property type="component" value="Unassembled WGS sequence"/>
</dbReference>